<keyword evidence="2" id="KW-1133">Transmembrane helix</keyword>
<evidence type="ECO:0000259" key="3">
    <source>
        <dbReference type="Pfam" id="PF01734"/>
    </source>
</evidence>
<sequence length="764" mass="87698">MWHRVSHSFPVQLLKLHLKKNLALVGIWVLLVLVFSDNFGKVLGIPYLFLDPEYLNSVSWMGFFLMGIGFAVFTMAFHMTTYIMDAAKFQFLATLSRPFIRFCVNNSLIPLVAYLIYIVNVITFQTDNISEDGWGIFRYLIGFFAGNLVMFLLLFGYFAVTNKDFFVMFTDTLDKQLRKVKVSRANVMNRYKDRKLAKGSVTTYLDINLRPTKVREDLARFEGHKLLKVFDQNHLNLVIIEGVLISTILFLGFFRENEFLQFPAAMSVMLILSILTLLVGALTFWLRSWSTFVVIALFVLLNASSKTSWLNRPHSALGMDYKADKASYNLDRLQALLHPDTLKKDKQKTLEILENWRKKFPENHPPKMLLVACSGGGQRAALWTLHVLQQMHLRSKGKFLSHTQLITGASGGVVGAAFFRELFLRAQDDISMDIADPKYLSQISSDNLNPIIFTLMVNDLLIRNQYVQYNGRHYLQDRGFAFENQLNINTGGILDKPLHAYATPEYQAKIPMMPVAPLIVNDGRKLYISPHSMSYMCVSEHSDITLDEKSQAIDFLRFFEKQDAEDLRFISALRMGATFPFITPNIQLPSDPQMEIMDSGLSDNFGVKDALRFVSVFEEWIAQNTSGVVLVTIRDSEKNLEIEKKTPPTIMQKLIIPLKNIYVNWDNVQTINNETMFNYMKSKVDVDFERIEFEYSTKDFLARQGVTDLSGDVKSKELEVQRASLNWRLTTREKRDILESIHSYQNQQSLDRLEGIMLDGPALK</sequence>
<evidence type="ECO:0000313" key="4">
    <source>
        <dbReference type="EMBL" id="AWW32312.1"/>
    </source>
</evidence>
<dbReference type="SUPFAM" id="SSF52151">
    <property type="entry name" value="FabD/lysophospholipase-like"/>
    <property type="match status" value="1"/>
</dbReference>
<dbReference type="InterPro" id="IPR016035">
    <property type="entry name" value="Acyl_Trfase/lysoPLipase"/>
</dbReference>
<dbReference type="AlphaFoldDB" id="A0A2Z4IMH1"/>
<keyword evidence="2" id="KW-0472">Membrane</keyword>
<keyword evidence="5" id="KW-1185">Reference proteome</keyword>
<dbReference type="EMBL" id="CP030041">
    <property type="protein sequence ID" value="AWW32312.1"/>
    <property type="molecule type" value="Genomic_DNA"/>
</dbReference>
<feature type="transmembrane region" description="Helical" evidence="2">
    <location>
        <begin position="104"/>
        <end position="124"/>
    </location>
</feature>
<keyword evidence="1" id="KW-0443">Lipid metabolism</keyword>
<dbReference type="Proteomes" id="UP000248688">
    <property type="component" value="Chromosome"/>
</dbReference>
<feature type="domain" description="PNPLA" evidence="3">
    <location>
        <begin position="372"/>
        <end position="611"/>
    </location>
</feature>
<dbReference type="RefSeq" id="WP_112785685.1">
    <property type="nucleotide sequence ID" value="NZ_CP030041.1"/>
</dbReference>
<dbReference type="Pfam" id="PF01734">
    <property type="entry name" value="Patatin"/>
    <property type="match status" value="1"/>
</dbReference>
<proteinExistence type="predicted"/>
<protein>
    <submittedName>
        <fullName evidence="4">Patatin-like phospholipase family protein</fullName>
    </submittedName>
</protein>
<dbReference type="OrthoDB" id="1488930at2"/>
<keyword evidence="2" id="KW-0812">Transmembrane</keyword>
<accession>A0A2Z4IMH1</accession>
<feature type="transmembrane region" description="Helical" evidence="2">
    <location>
        <begin position="235"/>
        <end position="254"/>
    </location>
</feature>
<dbReference type="Gene3D" id="3.40.1090.10">
    <property type="entry name" value="Cytosolic phospholipase A2 catalytic domain"/>
    <property type="match status" value="1"/>
</dbReference>
<name>A0A2Z4IMH1_9BACT</name>
<dbReference type="InterPro" id="IPR002641">
    <property type="entry name" value="PNPLA_dom"/>
</dbReference>
<evidence type="ECO:0000256" key="1">
    <source>
        <dbReference type="ARBA" id="ARBA00023098"/>
    </source>
</evidence>
<evidence type="ECO:0000313" key="5">
    <source>
        <dbReference type="Proteomes" id="UP000248688"/>
    </source>
</evidence>
<evidence type="ECO:0000256" key="2">
    <source>
        <dbReference type="SAM" id="Phobius"/>
    </source>
</evidence>
<organism evidence="4 5">
    <name type="scientific">Echinicola strongylocentroti</name>
    <dbReference type="NCBI Taxonomy" id="1795355"/>
    <lineage>
        <taxon>Bacteria</taxon>
        <taxon>Pseudomonadati</taxon>
        <taxon>Bacteroidota</taxon>
        <taxon>Cytophagia</taxon>
        <taxon>Cytophagales</taxon>
        <taxon>Cyclobacteriaceae</taxon>
        <taxon>Echinicola</taxon>
    </lineage>
</organism>
<gene>
    <name evidence="4" type="ORF">DN752_20405</name>
</gene>
<dbReference type="GO" id="GO:0006629">
    <property type="term" value="P:lipid metabolic process"/>
    <property type="evidence" value="ECO:0007669"/>
    <property type="project" value="UniProtKB-KW"/>
</dbReference>
<feature type="transmembrane region" description="Helical" evidence="2">
    <location>
        <begin position="21"/>
        <end position="40"/>
    </location>
</feature>
<feature type="transmembrane region" description="Helical" evidence="2">
    <location>
        <begin position="292"/>
        <end position="310"/>
    </location>
</feature>
<feature type="transmembrane region" description="Helical" evidence="2">
    <location>
        <begin position="136"/>
        <end position="160"/>
    </location>
</feature>
<dbReference type="KEGG" id="est:DN752_20405"/>
<reference evidence="4 5" key="1">
    <citation type="submission" date="2018-06" db="EMBL/GenBank/DDBJ databases">
        <title>Echinicola strongylocentroti sp. nov., isolated from a sea urchin Strongylocentrotus intermedius.</title>
        <authorList>
            <person name="Bae S.S."/>
        </authorList>
    </citation>
    <scope>NUCLEOTIDE SEQUENCE [LARGE SCALE GENOMIC DNA]</scope>
    <source>
        <strain evidence="4 5">MEBiC08714</strain>
    </source>
</reference>
<feature type="transmembrane region" description="Helical" evidence="2">
    <location>
        <begin position="260"/>
        <end position="285"/>
    </location>
</feature>
<feature type="transmembrane region" description="Helical" evidence="2">
    <location>
        <begin position="60"/>
        <end position="83"/>
    </location>
</feature>